<gene>
    <name evidence="5" type="ORF">D2V08_00480</name>
</gene>
<dbReference type="SUPFAM" id="SSF49464">
    <property type="entry name" value="Carboxypeptidase regulatory domain-like"/>
    <property type="match status" value="1"/>
</dbReference>
<evidence type="ECO:0000313" key="6">
    <source>
        <dbReference type="Proteomes" id="UP000266067"/>
    </source>
</evidence>
<keyword evidence="6" id="KW-1185">Reference proteome</keyword>
<name>A0A3A1NE16_9FLAO</name>
<evidence type="ECO:0000256" key="1">
    <source>
        <dbReference type="ARBA" id="ARBA00004442"/>
    </source>
</evidence>
<feature type="domain" description="Outer membrane protein beta-barrel" evidence="4">
    <location>
        <begin position="417"/>
        <end position="758"/>
    </location>
</feature>
<dbReference type="EMBL" id="QXFH01000004">
    <property type="protein sequence ID" value="RIV38219.1"/>
    <property type="molecule type" value="Genomic_DNA"/>
</dbReference>
<evidence type="ECO:0000313" key="5">
    <source>
        <dbReference type="EMBL" id="RIV38219.1"/>
    </source>
</evidence>
<accession>A0A3A1NE16</accession>
<reference evidence="5 6" key="1">
    <citation type="submission" date="2018-08" db="EMBL/GenBank/DDBJ databases">
        <title>Proposal of Muricauda 72 sp.nov. and Muricauda NH166 sp.nov., isolated from seawater.</title>
        <authorList>
            <person name="Cheng H."/>
            <person name="Wu Y.-H."/>
            <person name="Guo L.-L."/>
            <person name="Xu X.-W."/>
        </authorList>
    </citation>
    <scope>NUCLEOTIDE SEQUENCE [LARGE SCALE GENOMIC DNA]</scope>
    <source>
        <strain evidence="5 6">KCTC 22173</strain>
    </source>
</reference>
<keyword evidence="2" id="KW-0472">Membrane</keyword>
<evidence type="ECO:0000256" key="2">
    <source>
        <dbReference type="ARBA" id="ARBA00023136"/>
    </source>
</evidence>
<keyword evidence="3" id="KW-0998">Cell outer membrane</keyword>
<dbReference type="Gene3D" id="2.40.170.20">
    <property type="entry name" value="TonB-dependent receptor, beta-barrel domain"/>
    <property type="match status" value="1"/>
</dbReference>
<dbReference type="InterPro" id="IPR041700">
    <property type="entry name" value="OMP_b-brl_3"/>
</dbReference>
<proteinExistence type="predicted"/>
<dbReference type="InterPro" id="IPR036942">
    <property type="entry name" value="Beta-barrel_TonB_sf"/>
</dbReference>
<evidence type="ECO:0000256" key="3">
    <source>
        <dbReference type="ARBA" id="ARBA00023237"/>
    </source>
</evidence>
<dbReference type="InterPro" id="IPR008969">
    <property type="entry name" value="CarboxyPept-like_regulatory"/>
</dbReference>
<dbReference type="Proteomes" id="UP000266067">
    <property type="component" value="Unassembled WGS sequence"/>
</dbReference>
<sequence length="780" mass="88292">MFQNRTVLKQLSFLFFALYISSYGQQQFTFKGSVVDENNQMVSIGDVLLFDSNKENLIAYTSLVNGEFLFNEVNGGKYLLEVSALGFKKYSKQIILGENLEFSIQLKDQLTELEAVEVTALKNPITTANGNLKIDVQNPVFASVVDAMEVLSKVPNIQISPDRESISVISKGSPLIYLGNQRISLDEFKGLSIEGIESIELINNPSPKYEAEGQAVLLIHIKTSTDKGVTLSLGETISFRQNTNNYLSSNGSFSNGKWSVRGNLNYNVIGQWESNTFEFAIPEEDIYSDYLVLIPNNKRVQINGGLGFYYPFNDSDYVSFNTTMKHQMDDADFETNTFVRDGVEENQILSEPKNDNRRGYFSGNFNYNKKIDSDWNLFTGIQYSSFKQKLDTDIFNNYNNEGFSLDESRYQEYKIGSFAARGDVEHAISDKLKSEFGVSWNEGRANAHSNVQQLDAQNEVNADYDYKEQLYASYLNFSSNLNKKLELNIGVRVEHNNVNGMLNNETSPLVNRESTRIFPKAGLNVKLDSTKTLSLNYSRNIVRPNFSQTSSVSVFINPFLEATNNINLLPTISHRITSNLQWKNKSFFMDVYQKDNPSYYAISYETPDATATLSPTNLEKESGFYAGVTLPFSYKIWTSTTSVSLNYNKIKDSSAILATAKPYVYAYTDQQFKVATGTIVSFGGWMMTERNEGIYTRNAMLVLNASVTKTFFEKFQCAIRLNDITKAMNFEERYSINGVEANGTYFVDAREIAVAVKYKFGNKTSKFKNKDVDENLNRIN</sequence>
<organism evidence="5 6">
    <name type="scientific">Flagellimonas lutimaris</name>
    <dbReference type="NCBI Taxonomy" id="475082"/>
    <lineage>
        <taxon>Bacteria</taxon>
        <taxon>Pseudomonadati</taxon>
        <taxon>Bacteroidota</taxon>
        <taxon>Flavobacteriia</taxon>
        <taxon>Flavobacteriales</taxon>
        <taxon>Flavobacteriaceae</taxon>
        <taxon>Flagellimonas</taxon>
    </lineage>
</organism>
<comment type="subcellular location">
    <subcellularLocation>
        <location evidence="1">Cell outer membrane</location>
    </subcellularLocation>
</comment>
<dbReference type="GO" id="GO:0009279">
    <property type="term" value="C:cell outer membrane"/>
    <property type="evidence" value="ECO:0007669"/>
    <property type="project" value="UniProtKB-SubCell"/>
</dbReference>
<dbReference type="Pfam" id="PF14905">
    <property type="entry name" value="OMP_b-brl_3"/>
    <property type="match status" value="1"/>
</dbReference>
<evidence type="ECO:0000259" key="4">
    <source>
        <dbReference type="Pfam" id="PF14905"/>
    </source>
</evidence>
<dbReference type="AlphaFoldDB" id="A0A3A1NE16"/>
<dbReference type="SUPFAM" id="SSF56935">
    <property type="entry name" value="Porins"/>
    <property type="match status" value="1"/>
</dbReference>
<comment type="caution">
    <text evidence="5">The sequence shown here is derived from an EMBL/GenBank/DDBJ whole genome shotgun (WGS) entry which is preliminary data.</text>
</comment>
<protein>
    <recommendedName>
        <fullName evidence="4">Outer membrane protein beta-barrel domain-containing protein</fullName>
    </recommendedName>
</protein>